<evidence type="ECO:0000313" key="2">
    <source>
        <dbReference type="Proteomes" id="UP000249340"/>
    </source>
</evidence>
<sequence length="98" mass="10185">MGFGSDAEAHELYSVLLLEKLTAVPDATSTATDLSLPHWVNANPVAGRKQVGGERRDVARAVLLEAGDLVGAVLMTNSKGVPDAAFRQVVSDQGALLG</sequence>
<keyword evidence="2" id="KW-1185">Reference proteome</keyword>
<dbReference type="OrthoDB" id="3851768at2"/>
<protein>
    <submittedName>
        <fullName evidence="1">Uncharacterized protein</fullName>
    </submittedName>
</protein>
<gene>
    <name evidence="1" type="ORF">C7M71_015935</name>
</gene>
<reference evidence="2" key="1">
    <citation type="submission" date="2018-07" db="EMBL/GenBank/DDBJ databases">
        <title>Streptacidiphilus bronchialis DSM 106435 chromosome.</title>
        <authorList>
            <person name="Batra D."/>
            <person name="Gulvik C.A."/>
        </authorList>
    </citation>
    <scope>NUCLEOTIDE SEQUENCE [LARGE SCALE GENOMIC DNA]</scope>
    <source>
        <strain evidence="2">DSM 106435</strain>
    </source>
</reference>
<organism evidence="1 2">
    <name type="scientific">Peterkaempfera bronchialis</name>
    <dbReference type="NCBI Taxonomy" id="2126346"/>
    <lineage>
        <taxon>Bacteria</taxon>
        <taxon>Bacillati</taxon>
        <taxon>Actinomycetota</taxon>
        <taxon>Actinomycetes</taxon>
        <taxon>Kitasatosporales</taxon>
        <taxon>Streptomycetaceae</taxon>
        <taxon>Peterkaempfera</taxon>
    </lineage>
</organism>
<name>A0A345SY89_9ACTN</name>
<evidence type="ECO:0000313" key="1">
    <source>
        <dbReference type="EMBL" id="AXI78694.1"/>
    </source>
</evidence>
<proteinExistence type="predicted"/>
<accession>A0A345SY89</accession>
<dbReference type="EMBL" id="CP031264">
    <property type="protein sequence ID" value="AXI78694.1"/>
    <property type="molecule type" value="Genomic_DNA"/>
</dbReference>
<dbReference type="KEGG" id="stri:C7M71_015935"/>
<dbReference type="Proteomes" id="UP000249340">
    <property type="component" value="Chromosome"/>
</dbReference>
<dbReference type="AlphaFoldDB" id="A0A345SY89"/>